<accession>G3H1N1</accession>
<sequence length="53" mass="6313">MILFIVGRFANEDTDEILFLFYFCVSNANLNEFVTSGYLYTFQAIQFLEHYFP</sequence>
<protein>
    <submittedName>
        <fullName evidence="1">Uncharacterized protein</fullName>
    </submittedName>
</protein>
<evidence type="ECO:0000313" key="2">
    <source>
        <dbReference type="Proteomes" id="UP000001075"/>
    </source>
</evidence>
<gene>
    <name evidence="1" type="ORF">I79_004041</name>
</gene>
<reference evidence="2" key="1">
    <citation type="journal article" date="2011" name="Nat. Biotechnol.">
        <title>The genomic sequence of the Chinese hamster ovary (CHO)-K1 cell line.</title>
        <authorList>
            <person name="Xu X."/>
            <person name="Nagarajan H."/>
            <person name="Lewis N.E."/>
            <person name="Pan S."/>
            <person name="Cai Z."/>
            <person name="Liu X."/>
            <person name="Chen W."/>
            <person name="Xie M."/>
            <person name="Wang W."/>
            <person name="Hammond S."/>
            <person name="Andersen M.R."/>
            <person name="Neff N."/>
            <person name="Passarelli B."/>
            <person name="Koh W."/>
            <person name="Fan H.C."/>
            <person name="Wang J."/>
            <person name="Gui Y."/>
            <person name="Lee K.H."/>
            <person name="Betenbaugh M.J."/>
            <person name="Quake S.R."/>
            <person name="Famili I."/>
            <person name="Palsson B.O."/>
            <person name="Wang J."/>
        </authorList>
    </citation>
    <scope>NUCLEOTIDE SEQUENCE [LARGE SCALE GENOMIC DNA]</scope>
    <source>
        <strain evidence="2">CHO K1 cell line</strain>
    </source>
</reference>
<dbReference type="EMBL" id="JH000107">
    <property type="protein sequence ID" value="EGV91841.1"/>
    <property type="molecule type" value="Genomic_DNA"/>
</dbReference>
<name>G3H1N1_CRIGR</name>
<dbReference type="InParanoid" id="G3H1N1"/>
<dbReference type="Proteomes" id="UP000001075">
    <property type="component" value="Unassembled WGS sequence"/>
</dbReference>
<evidence type="ECO:0000313" key="1">
    <source>
        <dbReference type="EMBL" id="EGV91841.1"/>
    </source>
</evidence>
<dbReference type="AlphaFoldDB" id="G3H1N1"/>
<proteinExistence type="predicted"/>
<organism evidence="1 2">
    <name type="scientific">Cricetulus griseus</name>
    <name type="common">Chinese hamster</name>
    <name type="synonym">Cricetulus barabensis griseus</name>
    <dbReference type="NCBI Taxonomy" id="10029"/>
    <lineage>
        <taxon>Eukaryota</taxon>
        <taxon>Metazoa</taxon>
        <taxon>Chordata</taxon>
        <taxon>Craniata</taxon>
        <taxon>Vertebrata</taxon>
        <taxon>Euteleostomi</taxon>
        <taxon>Mammalia</taxon>
        <taxon>Eutheria</taxon>
        <taxon>Euarchontoglires</taxon>
        <taxon>Glires</taxon>
        <taxon>Rodentia</taxon>
        <taxon>Myomorpha</taxon>
        <taxon>Muroidea</taxon>
        <taxon>Cricetidae</taxon>
        <taxon>Cricetinae</taxon>
        <taxon>Cricetulus</taxon>
    </lineage>
</organism>